<dbReference type="Proteomes" id="UP000001901">
    <property type="component" value="Chromosome"/>
</dbReference>
<proteinExistence type="predicted"/>
<dbReference type="EMBL" id="CP001857">
    <property type="protein sequence ID" value="ADB57585.1"/>
    <property type="molecule type" value="Genomic_DNA"/>
</dbReference>
<dbReference type="KEGG" id="apo:Arcpr_0519"/>
<dbReference type="SUPFAM" id="SSF53756">
    <property type="entry name" value="UDP-Glycosyltransferase/glycogen phosphorylase"/>
    <property type="match status" value="1"/>
</dbReference>
<dbReference type="AlphaFoldDB" id="D2RH10"/>
<evidence type="ECO:0000313" key="4">
    <source>
        <dbReference type="Proteomes" id="UP000001901"/>
    </source>
</evidence>
<evidence type="ECO:0000259" key="2">
    <source>
        <dbReference type="Pfam" id="PF00534"/>
    </source>
</evidence>
<reference evidence="3 4" key="1">
    <citation type="journal article" date="2010" name="Stand. Genomic Sci.">
        <title>Complete genome sequence of Archaeoglobus profundus type strain (AV18).</title>
        <authorList>
            <person name="von Jan M."/>
            <person name="Lapidus A."/>
            <person name="Del Rio T.G."/>
            <person name="Copeland A."/>
            <person name="Tice H."/>
            <person name="Cheng J.F."/>
            <person name="Lucas S."/>
            <person name="Chen F."/>
            <person name="Nolan M."/>
            <person name="Goodwin L."/>
            <person name="Han C."/>
            <person name="Pitluck S."/>
            <person name="Liolios K."/>
            <person name="Ivanova N."/>
            <person name="Mavromatis K."/>
            <person name="Ovchinnikova G."/>
            <person name="Chertkov O."/>
            <person name="Pati A."/>
            <person name="Chen A."/>
            <person name="Palaniappan K."/>
            <person name="Land M."/>
            <person name="Hauser L."/>
            <person name="Chang Y.J."/>
            <person name="Jeffries C.D."/>
            <person name="Saunders E."/>
            <person name="Brettin T."/>
            <person name="Detter J.C."/>
            <person name="Chain P."/>
            <person name="Eichinger K."/>
            <person name="Huber H."/>
            <person name="Spring S."/>
            <person name="Rohde M."/>
            <person name="Goker M."/>
            <person name="Wirth R."/>
            <person name="Woyke T."/>
            <person name="Bristow J."/>
            <person name="Eisen J.A."/>
            <person name="Markowitz V."/>
            <person name="Hugenholtz P."/>
            <person name="Kyrpides N.C."/>
            <person name="Klenk H.P."/>
        </authorList>
    </citation>
    <scope>NUCLEOTIDE SEQUENCE [LARGE SCALE GENOMIC DNA]</scope>
    <source>
        <strain evidence="4">DSM 5631 / JCM 9629 / NBRC 100127 / Av18</strain>
    </source>
</reference>
<feature type="domain" description="Glycosyl transferase family 1" evidence="2">
    <location>
        <begin position="251"/>
        <end position="403"/>
    </location>
</feature>
<sequence length="443" mass="52290">MEDKLLIVSCPFPIIGGGEERSFQVLKLIKKYTYFDIEVIFPPDRIVDLLQIYCINDYDWKNIIKTLEKNRVPINQYSIMFLENGFGKQTKIGSFNISAFFDGLLPQRKINFYKEYIRKCIEHCDSETFKGIYSHHEYLDAVYVSKYLSSKLNLDFVILLQLEPFRSFVDATKSYFRFNRFDFRTLINFLPFMNLNTTISKEYRDLLKSKHFKGFLSVSITPILISGLTNTNYRVLRPANAFESKLLKYRRNIRKKENYAVFFARFTPGKGIFELPIIWRIVTKEIPDIRLIVCGRQDQRFLGKFKNLTKKYDVEDKIILKGYVPRDELFEIVSKAKVFVYPTHSDSFSLVTLESLAVGTPVIAYDIPAIKYTYRDINAVKIVREWNTREMAKRVIDILKISEDEYIEMLNERKLINFLKLHSSWENVAKNEAKELENLLNFE</sequence>
<keyword evidence="4" id="KW-1185">Reference proteome</keyword>
<dbReference type="STRING" id="572546.Arcpr_0519"/>
<evidence type="ECO:0000256" key="1">
    <source>
        <dbReference type="ARBA" id="ARBA00022679"/>
    </source>
</evidence>
<dbReference type="Pfam" id="PF00534">
    <property type="entry name" value="Glycos_transf_1"/>
    <property type="match status" value="1"/>
</dbReference>
<organism evidence="3 4">
    <name type="scientific">Archaeoglobus profundus (strain DSM 5631 / JCM 9629 / NBRC 100127 / Av18)</name>
    <dbReference type="NCBI Taxonomy" id="572546"/>
    <lineage>
        <taxon>Archaea</taxon>
        <taxon>Methanobacteriati</taxon>
        <taxon>Methanobacteriota</taxon>
        <taxon>Archaeoglobi</taxon>
        <taxon>Archaeoglobales</taxon>
        <taxon>Archaeoglobaceae</taxon>
        <taxon>Archaeoglobus</taxon>
    </lineage>
</organism>
<evidence type="ECO:0000313" key="3">
    <source>
        <dbReference type="EMBL" id="ADB57585.1"/>
    </source>
</evidence>
<gene>
    <name evidence="3" type="ordered locus">Arcpr_0519</name>
</gene>
<name>D2RH10_ARCPA</name>
<dbReference type="CAZy" id="GT4">
    <property type="family name" value="Glycosyltransferase Family 4"/>
</dbReference>
<dbReference type="OrthoDB" id="132546at2157"/>
<dbReference type="Gene3D" id="3.40.50.2000">
    <property type="entry name" value="Glycogen Phosphorylase B"/>
    <property type="match status" value="2"/>
</dbReference>
<dbReference type="InterPro" id="IPR001296">
    <property type="entry name" value="Glyco_trans_1"/>
</dbReference>
<dbReference type="eggNOG" id="arCOG01417">
    <property type="taxonomic scope" value="Archaea"/>
</dbReference>
<dbReference type="GO" id="GO:0016757">
    <property type="term" value="F:glycosyltransferase activity"/>
    <property type="evidence" value="ECO:0007669"/>
    <property type="project" value="InterPro"/>
</dbReference>
<dbReference type="CDD" id="cd03801">
    <property type="entry name" value="GT4_PimA-like"/>
    <property type="match status" value="1"/>
</dbReference>
<dbReference type="PaxDb" id="572546-Arcpr_0519"/>
<dbReference type="RefSeq" id="WP_012939921.1">
    <property type="nucleotide sequence ID" value="NC_013741.1"/>
</dbReference>
<dbReference type="PANTHER" id="PTHR46401:SF2">
    <property type="entry name" value="GLYCOSYLTRANSFERASE WBBK-RELATED"/>
    <property type="match status" value="1"/>
</dbReference>
<accession>D2RH10</accession>
<protein>
    <submittedName>
        <fullName evidence="3">Glycosyl transferase group 1</fullName>
    </submittedName>
</protein>
<dbReference type="PANTHER" id="PTHR46401">
    <property type="entry name" value="GLYCOSYLTRANSFERASE WBBK-RELATED"/>
    <property type="match status" value="1"/>
</dbReference>
<dbReference type="HOGENOM" id="CLU_053640_0_0_2"/>
<dbReference type="GeneID" id="25394446"/>
<keyword evidence="1 3" id="KW-0808">Transferase</keyword>